<dbReference type="Pfam" id="PF02515">
    <property type="entry name" value="CoA_transf_3"/>
    <property type="match status" value="1"/>
</dbReference>
<dbReference type="GO" id="GO:0033608">
    <property type="term" value="F:formyl-CoA transferase activity"/>
    <property type="evidence" value="ECO:0007669"/>
    <property type="project" value="UniProtKB-EC"/>
</dbReference>
<dbReference type="KEGG" id="bpt:Bpet1155"/>
<dbReference type="InterPro" id="IPR050483">
    <property type="entry name" value="CoA-transferase_III_domain"/>
</dbReference>
<dbReference type="InterPro" id="IPR023606">
    <property type="entry name" value="CoA-Trfase_III_dom_1_sf"/>
</dbReference>
<dbReference type="PANTHER" id="PTHR48207:SF3">
    <property type="entry name" value="SUCCINATE--HYDROXYMETHYLGLUTARATE COA-TRANSFERASE"/>
    <property type="match status" value="1"/>
</dbReference>
<dbReference type="EMBL" id="AM902716">
    <property type="protein sequence ID" value="CAP41489.1"/>
    <property type="molecule type" value="Genomic_DNA"/>
</dbReference>
<reference evidence="2 3" key="1">
    <citation type="journal article" date="2008" name="BMC Genomics">
        <title>The missing link: Bordetella petrii is endowed with both the metabolic versatility of environmental bacteria and virulence traits of pathogenic Bordetellae.</title>
        <authorList>
            <person name="Gross R."/>
            <person name="Guzman C.A."/>
            <person name="Sebaihia M."/>
            <person name="Martins Dos Santos V.A."/>
            <person name="Pieper D.H."/>
            <person name="Koebnik R."/>
            <person name="Lechner M."/>
            <person name="Bartels D."/>
            <person name="Buhrmester J."/>
            <person name="Choudhuri J.V."/>
            <person name="Ebensen T."/>
            <person name="Gaigalat L."/>
            <person name="Herrmann S."/>
            <person name="Khachane A.N."/>
            <person name="Larisch C."/>
            <person name="Link S."/>
            <person name="Linke B."/>
            <person name="Meyer F."/>
            <person name="Mormann S."/>
            <person name="Nakunst D."/>
            <person name="Rueckert C."/>
            <person name="Schneiker-Bekel S."/>
            <person name="Schulze K."/>
            <person name="Vorhoelter F.J."/>
            <person name="Yevsa T."/>
            <person name="Engle J.T."/>
            <person name="Goldman W.E."/>
            <person name="Puehler A."/>
            <person name="Goebel U.B."/>
            <person name="Goesmann A."/>
            <person name="Bloecker H."/>
            <person name="Kaiser O."/>
            <person name="Martinez-Arias R."/>
        </authorList>
    </citation>
    <scope>NUCLEOTIDE SEQUENCE [LARGE SCALE GENOMIC DNA]</scope>
    <source>
        <strain evidence="3">ATCC BAA-461 / DSM 12804 / CCUG 43448 / CIP 107267 / Se-1111R</strain>
    </source>
</reference>
<keyword evidence="3" id="KW-1185">Reference proteome</keyword>
<name>A9IBV7_BORPD</name>
<dbReference type="eggNOG" id="COG1804">
    <property type="taxonomic scope" value="Bacteria"/>
</dbReference>
<dbReference type="STRING" id="94624.Bpet1155"/>
<keyword evidence="1 2" id="KW-0808">Transferase</keyword>
<dbReference type="PANTHER" id="PTHR48207">
    <property type="entry name" value="SUCCINATE--HYDROXYMETHYLGLUTARATE COA-TRANSFERASE"/>
    <property type="match status" value="1"/>
</dbReference>
<proteinExistence type="predicted"/>
<dbReference type="SUPFAM" id="SSF89796">
    <property type="entry name" value="CoA-transferase family III (CaiB/BaiF)"/>
    <property type="match status" value="1"/>
</dbReference>
<accession>A9IBV7</accession>
<protein>
    <submittedName>
        <fullName evidence="2">Uncharacterized protein</fullName>
    </submittedName>
</protein>
<evidence type="ECO:0000313" key="3">
    <source>
        <dbReference type="Proteomes" id="UP000001225"/>
    </source>
</evidence>
<dbReference type="InterPro" id="IPR044855">
    <property type="entry name" value="CoA-Trfase_III_dom3_sf"/>
</dbReference>
<sequence>MRAGKSTNRSFRPAAAARTEIIMQKPLSHIRVLDLSRILAGPWATQNLADLGAEVIKVEKPDVGDDTRQMGPPFLKDRQSGENGDAAYFMSCNRGKKSLAIDFSNPRGQEILRELARKADVFVENYKVGALKRYGLDYASLREINPQLVYCSVTGFGQTGPYKDRAGYDYLIQGMGGLMSVTGERDDLPGGGPQRAGVAVADLLAGMYATTAILAALQHRDRGHGGQHIDISLLDCMVGSLVNQSMNYLVSGRVPQRMGSGHPNIAPYAVYPAADGHLVLAVGNDTQFRRLCQAVGQPEIGTDPRFATIADRVHNRAELDAWLVPVTRSRRLADWTALLERAQVPGGPINGMDQVFADEHVVARGMRAELEHPLYGPVPTVRNPIRFSETPLDPAGAPPSLGQHNEEVLQSLGIATEQMAELRAAGVL</sequence>
<dbReference type="Gene3D" id="3.30.1540.10">
    <property type="entry name" value="formyl-coa transferase, domain 3"/>
    <property type="match status" value="1"/>
</dbReference>
<dbReference type="Proteomes" id="UP000001225">
    <property type="component" value="Chromosome"/>
</dbReference>
<evidence type="ECO:0000313" key="2">
    <source>
        <dbReference type="EMBL" id="CAP41489.1"/>
    </source>
</evidence>
<dbReference type="Gene3D" id="3.40.50.10540">
    <property type="entry name" value="Crotonobetainyl-coa:carnitine coa-transferase, domain 1"/>
    <property type="match status" value="1"/>
</dbReference>
<organism evidence="2 3">
    <name type="scientific">Bordetella petrii (strain ATCC BAA-461 / DSM 12804 / CCUG 43448 / CIP 107267 / Se-1111R)</name>
    <dbReference type="NCBI Taxonomy" id="340100"/>
    <lineage>
        <taxon>Bacteria</taxon>
        <taxon>Pseudomonadati</taxon>
        <taxon>Pseudomonadota</taxon>
        <taxon>Betaproteobacteria</taxon>
        <taxon>Burkholderiales</taxon>
        <taxon>Alcaligenaceae</taxon>
        <taxon>Bordetella</taxon>
    </lineage>
</organism>
<evidence type="ECO:0000256" key="1">
    <source>
        <dbReference type="ARBA" id="ARBA00022679"/>
    </source>
</evidence>
<dbReference type="AlphaFoldDB" id="A9IBV7"/>
<gene>
    <name evidence="2" type="ordered locus">Bpet1155</name>
</gene>
<dbReference type="InterPro" id="IPR003673">
    <property type="entry name" value="CoA-Trfase_fam_III"/>
</dbReference>